<organism evidence="1">
    <name type="scientific">Siphoviridae sp. ct3z32</name>
    <dbReference type="NCBI Taxonomy" id="2825327"/>
    <lineage>
        <taxon>Viruses</taxon>
        <taxon>Duplodnaviria</taxon>
        <taxon>Heunggongvirae</taxon>
        <taxon>Uroviricota</taxon>
        <taxon>Caudoviricetes</taxon>
    </lineage>
</organism>
<sequence length="38" mass="4458">MLCRDSIIYVCVGFPFKDKEEWRLTGAIALRENRNITV</sequence>
<name>A0A8S5VHI6_9CAUD</name>
<evidence type="ECO:0000313" key="1">
    <source>
        <dbReference type="EMBL" id="DAG06249.1"/>
    </source>
</evidence>
<accession>A0A8S5VHI6</accession>
<protein>
    <submittedName>
        <fullName evidence="1">Uncharacterized protein</fullName>
    </submittedName>
</protein>
<dbReference type="EMBL" id="BK016267">
    <property type="protein sequence ID" value="DAG06249.1"/>
    <property type="molecule type" value="Genomic_DNA"/>
</dbReference>
<proteinExistence type="predicted"/>
<reference evidence="1" key="1">
    <citation type="journal article" date="2021" name="Proc. Natl. Acad. Sci. U.S.A.">
        <title>A Catalog of Tens of Thousands of Viruses from Human Metagenomes Reveals Hidden Associations with Chronic Diseases.</title>
        <authorList>
            <person name="Tisza M.J."/>
            <person name="Buck C.B."/>
        </authorList>
    </citation>
    <scope>NUCLEOTIDE SEQUENCE</scope>
    <source>
        <strain evidence="1">Ct3z32</strain>
    </source>
</reference>